<feature type="compositionally biased region" description="Low complexity" evidence="1">
    <location>
        <begin position="379"/>
        <end position="389"/>
    </location>
</feature>
<feature type="region of interest" description="Disordered" evidence="1">
    <location>
        <begin position="141"/>
        <end position="164"/>
    </location>
</feature>
<sequence length="1170" mass="122044">MPHPSPAPPALVLRLLRAAGSLAALALLLAGVPWVLAAARRLPGGVPSGRDIGDALMSPDDGHVLMTVLTVAAWALWAWFALGVLAELPALVRRRRPARRHRVLGAPQRLAGFLLGGLLILPAGTAMAAPAPALAATAPVQPAAPTGDWADAADRSAPAVPAAAEGPVHVVGETGETVWDLAVEYLGSGSRAHEIRTLNPTLPDTALLPAGLTVQLPADARTPAPPTPAELPAVSAPQVQLAAAEQPISTASENKRPEADERRQTHTVKAGESLSSIAEDETGDAARWPQLYAASKGVDQPGRTPRLSDPDLIYPGQQITVPAADAPKAPHGERDERPERPGEAPGDNEKDAPRQDAGQGQDTGNGRDGGKDRGGPAGGADKPAQSAKPTPSPKPTPPPAPDRTDRHPTAPPSDRDTSAATPSPPASPALSTPAPAPDPGAGESSSLLNTRTIGVLASLAAAVTLALSVRRILQRRRAKPGELIAMPEETSPTEAQMAQAAEPEGPLRLDRTLRTLRTLAAHTTRAGEPLPELRGARLTDHGVQVLPGDLQADPVPPFTTAAGGWWVCEDTAELLDEQDAAQVDAPYPGLVTIGADTSGHLVLLNLPQAGVLLLNGERHQVEEVLTSLALEAGMSPWAAHVEVVVVGFGEGLNHLLPTSALAYMRESGHAARDFAERLLEAHQEREEARPPYLILCACELTADSAWQIAETVDKATDVMQVALIAPASSAGLLFEQHEVIDAGSSRPQRIDILGTDITLQRLERESVEEITAALALSGQDAHPAQGAWQHVPCESQTAHAARTTAASRQPEPDEAPEAVPNPASGAPAAAPAAGQEEGASAASGEDLGVFPALLTASPSPAAISLPIPPAAPPAADPRPASGAEEKDAAPSPLPGPKAVPAQAGTPGPTPDAAPRVPGADGEPGVPFIRVLGPVTIAGVSASRHGTREAQLAALLHLKPGRSANTLCTDMDPATPWTIDTLNARMGGLRRSLGQDNDGNSYVPRRAVKSDPYLISSRICCDWHRFLKIVEAALPHGPDGLTELEAALEQVRGRPFGAQPLPWSEPLQQEMAMRIVSVAHTVATYRLAPGPHRDLTLARRATATGLEADETSELLYRDWMLIEHSAGNRSGLNAAISRLEQVNRALGLPMDIETEQLMHQLLDQTSSAART</sequence>
<comment type="caution">
    <text evidence="4">The sequence shown here is derived from an EMBL/GenBank/DDBJ whole genome shotgun (WGS) entry which is preliminary data.</text>
</comment>
<keyword evidence="2" id="KW-1133">Transmembrane helix</keyword>
<dbReference type="InterPro" id="IPR005158">
    <property type="entry name" value="BTAD"/>
</dbReference>
<gene>
    <name evidence="4" type="ORF">ACH4F9_42920</name>
</gene>
<feature type="region of interest" description="Disordered" evidence="1">
    <location>
        <begin position="864"/>
        <end position="921"/>
    </location>
</feature>
<feature type="compositionally biased region" description="Low complexity" evidence="1">
    <location>
        <begin position="898"/>
        <end position="914"/>
    </location>
</feature>
<feature type="compositionally biased region" description="Low complexity" evidence="1">
    <location>
        <begin position="822"/>
        <end position="842"/>
    </location>
</feature>
<name>A0ABW7R570_9ACTN</name>
<feature type="compositionally biased region" description="Pro residues" evidence="1">
    <location>
        <begin position="390"/>
        <end position="401"/>
    </location>
</feature>
<feature type="compositionally biased region" description="Basic and acidic residues" evidence="1">
    <location>
        <begin position="253"/>
        <end position="264"/>
    </location>
</feature>
<feature type="compositionally biased region" description="Low complexity" evidence="1">
    <location>
        <begin position="797"/>
        <end position="806"/>
    </location>
</feature>
<organism evidence="4 5">
    <name type="scientific">Streptomyces longisporoflavus</name>
    <dbReference type="NCBI Taxonomy" id="28044"/>
    <lineage>
        <taxon>Bacteria</taxon>
        <taxon>Bacillati</taxon>
        <taxon>Actinomycetota</taxon>
        <taxon>Actinomycetes</taxon>
        <taxon>Kitasatosporales</taxon>
        <taxon>Streptomycetaceae</taxon>
        <taxon>Streptomyces</taxon>
    </lineage>
</organism>
<evidence type="ECO:0000313" key="4">
    <source>
        <dbReference type="EMBL" id="MFH8551750.1"/>
    </source>
</evidence>
<feature type="compositionally biased region" description="Pro residues" evidence="1">
    <location>
        <begin position="866"/>
        <end position="876"/>
    </location>
</feature>
<proteinExistence type="predicted"/>
<feature type="region of interest" description="Disordered" evidence="1">
    <location>
        <begin position="218"/>
        <end position="445"/>
    </location>
</feature>
<evidence type="ECO:0000256" key="2">
    <source>
        <dbReference type="SAM" id="Phobius"/>
    </source>
</evidence>
<feature type="region of interest" description="Disordered" evidence="1">
    <location>
        <begin position="785"/>
        <end position="842"/>
    </location>
</feature>
<feature type="compositionally biased region" description="Basic and acidic residues" evidence="1">
    <location>
        <begin position="402"/>
        <end position="417"/>
    </location>
</feature>
<feature type="compositionally biased region" description="Basic and acidic residues" evidence="1">
    <location>
        <begin position="328"/>
        <end position="354"/>
    </location>
</feature>
<dbReference type="PANTHER" id="PTHR34700:SF4">
    <property type="entry name" value="PHAGE-LIKE ELEMENT PBSX PROTEIN XKDP"/>
    <property type="match status" value="1"/>
</dbReference>
<feature type="transmembrane region" description="Helical" evidence="2">
    <location>
        <begin position="110"/>
        <end position="129"/>
    </location>
</feature>
<dbReference type="PROSITE" id="PS51782">
    <property type="entry name" value="LYSM"/>
    <property type="match status" value="1"/>
</dbReference>
<dbReference type="InterPro" id="IPR018392">
    <property type="entry name" value="LysM"/>
</dbReference>
<dbReference type="Gene3D" id="3.10.350.10">
    <property type="entry name" value="LysM domain"/>
    <property type="match status" value="1"/>
</dbReference>
<dbReference type="PANTHER" id="PTHR34700">
    <property type="entry name" value="POTASSIUM BINDING PROTEIN KBP"/>
    <property type="match status" value="1"/>
</dbReference>
<dbReference type="EMBL" id="JBIRGQ010000014">
    <property type="protein sequence ID" value="MFH8551750.1"/>
    <property type="molecule type" value="Genomic_DNA"/>
</dbReference>
<dbReference type="CDD" id="cd00118">
    <property type="entry name" value="LysM"/>
    <property type="match status" value="1"/>
</dbReference>
<evidence type="ECO:0000256" key="1">
    <source>
        <dbReference type="SAM" id="MobiDB-lite"/>
    </source>
</evidence>
<keyword evidence="2" id="KW-0472">Membrane</keyword>
<evidence type="ECO:0000259" key="3">
    <source>
        <dbReference type="PROSITE" id="PS51782"/>
    </source>
</evidence>
<evidence type="ECO:0000313" key="5">
    <source>
        <dbReference type="Proteomes" id="UP001610818"/>
    </source>
</evidence>
<dbReference type="InterPro" id="IPR052196">
    <property type="entry name" value="Bact_Kbp"/>
</dbReference>
<dbReference type="SMART" id="SM01043">
    <property type="entry name" value="BTAD"/>
    <property type="match status" value="1"/>
</dbReference>
<dbReference type="SMART" id="SM00257">
    <property type="entry name" value="LysM"/>
    <property type="match status" value="2"/>
</dbReference>
<feature type="domain" description="LysM" evidence="3">
    <location>
        <begin position="264"/>
        <end position="321"/>
    </location>
</feature>
<dbReference type="Proteomes" id="UP001610818">
    <property type="component" value="Unassembled WGS sequence"/>
</dbReference>
<feature type="transmembrane region" description="Helical" evidence="2">
    <location>
        <begin position="64"/>
        <end position="89"/>
    </location>
</feature>
<protein>
    <recommendedName>
        <fullName evidence="3">LysM domain-containing protein</fullName>
    </recommendedName>
</protein>
<accession>A0ABW7R570</accession>
<dbReference type="RefSeq" id="WP_397718818.1">
    <property type="nucleotide sequence ID" value="NZ_JBIRGN010000014.1"/>
</dbReference>
<dbReference type="InterPro" id="IPR036779">
    <property type="entry name" value="LysM_dom_sf"/>
</dbReference>
<keyword evidence="5" id="KW-1185">Reference proteome</keyword>
<reference evidence="4 5" key="1">
    <citation type="submission" date="2024-10" db="EMBL/GenBank/DDBJ databases">
        <title>The Natural Products Discovery Center: Release of the First 8490 Sequenced Strains for Exploring Actinobacteria Biosynthetic Diversity.</title>
        <authorList>
            <person name="Kalkreuter E."/>
            <person name="Kautsar S.A."/>
            <person name="Yang D."/>
            <person name="Bader C.D."/>
            <person name="Teijaro C.N."/>
            <person name="Fluegel L."/>
            <person name="Davis C.M."/>
            <person name="Simpson J.R."/>
            <person name="Lauterbach L."/>
            <person name="Steele A.D."/>
            <person name="Gui C."/>
            <person name="Meng S."/>
            <person name="Li G."/>
            <person name="Viehrig K."/>
            <person name="Ye F."/>
            <person name="Su P."/>
            <person name="Kiefer A.F."/>
            <person name="Nichols A."/>
            <person name="Cepeda A.J."/>
            <person name="Yan W."/>
            <person name="Fan B."/>
            <person name="Jiang Y."/>
            <person name="Adhikari A."/>
            <person name="Zheng C.-J."/>
            <person name="Schuster L."/>
            <person name="Cowan T.M."/>
            <person name="Smanski M.J."/>
            <person name="Chevrette M.G."/>
            <person name="De Carvalho L.P.S."/>
            <person name="Shen B."/>
        </authorList>
    </citation>
    <scope>NUCLEOTIDE SEQUENCE [LARGE SCALE GENOMIC DNA]</scope>
    <source>
        <strain evidence="4 5">NPDC017990</strain>
    </source>
</reference>
<keyword evidence="2" id="KW-0812">Transmembrane</keyword>